<feature type="non-terminal residue" evidence="1">
    <location>
        <position position="1"/>
    </location>
</feature>
<dbReference type="AlphaFoldDB" id="A0A6A6S8W5"/>
<gene>
    <name evidence="1" type="ORF">P280DRAFT_395933</name>
</gene>
<dbReference type="OrthoDB" id="5357734at2759"/>
<evidence type="ECO:0000313" key="1">
    <source>
        <dbReference type="EMBL" id="KAF2642868.1"/>
    </source>
</evidence>
<dbReference type="EMBL" id="MU006781">
    <property type="protein sequence ID" value="KAF2642868.1"/>
    <property type="molecule type" value="Genomic_DNA"/>
</dbReference>
<dbReference type="Proteomes" id="UP000799753">
    <property type="component" value="Unassembled WGS sequence"/>
</dbReference>
<keyword evidence="2" id="KW-1185">Reference proteome</keyword>
<proteinExistence type="predicted"/>
<organism evidence="1 2">
    <name type="scientific">Massarina eburnea CBS 473.64</name>
    <dbReference type="NCBI Taxonomy" id="1395130"/>
    <lineage>
        <taxon>Eukaryota</taxon>
        <taxon>Fungi</taxon>
        <taxon>Dikarya</taxon>
        <taxon>Ascomycota</taxon>
        <taxon>Pezizomycotina</taxon>
        <taxon>Dothideomycetes</taxon>
        <taxon>Pleosporomycetidae</taxon>
        <taxon>Pleosporales</taxon>
        <taxon>Massarineae</taxon>
        <taxon>Massarinaceae</taxon>
        <taxon>Massarina</taxon>
    </lineage>
</organism>
<name>A0A6A6S8W5_9PLEO</name>
<evidence type="ECO:0000313" key="2">
    <source>
        <dbReference type="Proteomes" id="UP000799753"/>
    </source>
</evidence>
<reference evidence="1" key="1">
    <citation type="journal article" date="2020" name="Stud. Mycol.">
        <title>101 Dothideomycetes genomes: a test case for predicting lifestyles and emergence of pathogens.</title>
        <authorList>
            <person name="Haridas S."/>
            <person name="Albert R."/>
            <person name="Binder M."/>
            <person name="Bloem J."/>
            <person name="Labutti K."/>
            <person name="Salamov A."/>
            <person name="Andreopoulos B."/>
            <person name="Baker S."/>
            <person name="Barry K."/>
            <person name="Bills G."/>
            <person name="Bluhm B."/>
            <person name="Cannon C."/>
            <person name="Castanera R."/>
            <person name="Culley D."/>
            <person name="Daum C."/>
            <person name="Ezra D."/>
            <person name="Gonzalez J."/>
            <person name="Henrissat B."/>
            <person name="Kuo A."/>
            <person name="Liang C."/>
            <person name="Lipzen A."/>
            <person name="Lutzoni F."/>
            <person name="Magnuson J."/>
            <person name="Mondo S."/>
            <person name="Nolan M."/>
            <person name="Ohm R."/>
            <person name="Pangilinan J."/>
            <person name="Park H.-J."/>
            <person name="Ramirez L."/>
            <person name="Alfaro M."/>
            <person name="Sun H."/>
            <person name="Tritt A."/>
            <person name="Yoshinaga Y."/>
            <person name="Zwiers L.-H."/>
            <person name="Turgeon B."/>
            <person name="Goodwin S."/>
            <person name="Spatafora J."/>
            <person name="Crous P."/>
            <person name="Grigoriev I."/>
        </authorList>
    </citation>
    <scope>NUCLEOTIDE SEQUENCE</scope>
    <source>
        <strain evidence="1">CBS 473.64</strain>
    </source>
</reference>
<accession>A0A6A6S8W5</accession>
<protein>
    <submittedName>
        <fullName evidence="1">Uncharacterized protein</fullName>
    </submittedName>
</protein>
<sequence length="80" mass="8957">WRKLGRDVSLSPIEIVKAFAAPMLAESNPNATVKTLLKDIVRKNIRYGTSNDSDFDGSKATLRFDSKEKCARLQNGQAFR</sequence>